<dbReference type="AlphaFoldDB" id="A0A0V0HDL1"/>
<proteinExistence type="predicted"/>
<protein>
    <submittedName>
        <fullName evidence="1">Putative ovule protein</fullName>
    </submittedName>
</protein>
<name>A0A0V0HDL1_SOLCH</name>
<evidence type="ECO:0000313" key="1">
    <source>
        <dbReference type="EMBL" id="JAP18340.1"/>
    </source>
</evidence>
<accession>A0A0V0HDL1</accession>
<organism evidence="1">
    <name type="scientific">Solanum chacoense</name>
    <name type="common">Chaco potato</name>
    <dbReference type="NCBI Taxonomy" id="4108"/>
    <lineage>
        <taxon>Eukaryota</taxon>
        <taxon>Viridiplantae</taxon>
        <taxon>Streptophyta</taxon>
        <taxon>Embryophyta</taxon>
        <taxon>Tracheophyta</taxon>
        <taxon>Spermatophyta</taxon>
        <taxon>Magnoliopsida</taxon>
        <taxon>eudicotyledons</taxon>
        <taxon>Gunneridae</taxon>
        <taxon>Pentapetalae</taxon>
        <taxon>asterids</taxon>
        <taxon>lamiids</taxon>
        <taxon>Solanales</taxon>
        <taxon>Solanaceae</taxon>
        <taxon>Solanoideae</taxon>
        <taxon>Solaneae</taxon>
        <taxon>Solanum</taxon>
    </lineage>
</organism>
<reference evidence="1" key="1">
    <citation type="submission" date="2015-12" db="EMBL/GenBank/DDBJ databases">
        <title>Gene expression during late stages of embryo sac development: a critical building block for successful pollen-pistil interactions.</title>
        <authorList>
            <person name="Liu Y."/>
            <person name="Joly V."/>
            <person name="Sabar M."/>
            <person name="Matton D.P."/>
        </authorList>
    </citation>
    <scope>NUCLEOTIDE SEQUENCE</scope>
</reference>
<dbReference type="EMBL" id="GEDG01021397">
    <property type="protein sequence ID" value="JAP18340.1"/>
    <property type="molecule type" value="Transcribed_RNA"/>
</dbReference>
<sequence>MMGPPSILLHLNTRLFICVEVQTCDTLDLNILCCALTTSRNILVAYVAFLSLSFSPFNFLFSLPSTTAGCCGRLHCFFL</sequence>